<comment type="function">
    <text evidence="1">Forms oxaloacetate, a four-carbon dicarboxylic acid source for the tricarboxylic acid cycle.</text>
</comment>
<dbReference type="PANTHER" id="PTHR30523:SF6">
    <property type="entry name" value="PHOSPHOENOLPYRUVATE CARBOXYLASE"/>
    <property type="match status" value="1"/>
</dbReference>
<evidence type="ECO:0000313" key="3">
    <source>
        <dbReference type="EMBL" id="NMH24039.1"/>
    </source>
</evidence>
<dbReference type="PANTHER" id="PTHR30523">
    <property type="entry name" value="PHOSPHOENOLPYRUVATE CARBOXYLASE"/>
    <property type="match status" value="1"/>
</dbReference>
<reference evidence="3 4" key="1">
    <citation type="submission" date="2020-02" db="EMBL/GenBank/DDBJ databases">
        <title>Flavobacterium sp. genome.</title>
        <authorList>
            <person name="Jung H.S."/>
            <person name="Baek J.H."/>
            <person name="Jeon C.O."/>
        </authorList>
    </citation>
    <scope>NUCLEOTIDE SEQUENCE [LARGE SCALE GENOMIC DNA]</scope>
    <source>
        <strain evidence="3 4">SE-s27</strain>
    </source>
</reference>
<accession>A0ABX1QT80</accession>
<protein>
    <recommendedName>
        <fullName evidence="2">Phosphoenolpyruvate carboxylase</fullName>
    </recommendedName>
</protein>
<evidence type="ECO:0000313" key="4">
    <source>
        <dbReference type="Proteomes" id="UP000767947"/>
    </source>
</evidence>
<comment type="caution">
    <text evidence="3">The sequence shown here is derived from an EMBL/GenBank/DDBJ whole genome shotgun (WGS) entry which is preliminary data.</text>
</comment>
<gene>
    <name evidence="3" type="ORF">G6042_02005</name>
</gene>
<proteinExistence type="predicted"/>
<sequence>MYTLPKIERFNQNVLSKYHIYNSVFITLPFDAIDNTGVLLPLFAEVCDNGFKNNWTPKQIVDFFAEKYLDNASEEEKINLMFRFIQYVERQIVLFDAIEDAAFPVVNNMEGRGSLRDVKEKTEAKNKREELITFLEDFKVRTVLTAHPTQFYPGSVLGIITDLTEAVRRNDLIEIKQLLAQLGKTPFIKKEKPTPFDEAVSLIWYLENVFYKTVGEMMQYLQKNIYDNKIIDNSIISLGFWPGGDRDGNPFVTTEITLKVAERLRTSILKCYYFEIRSLRRKLTFNGVDTLVFELENKLYRSVFYSQGEIFITINELKSKLFKIREIIINHHQSLYIDEVNSLLQKVNNFGFHFASLDIRQNSKIHNKVFKDVVNHFVTNAKSDFPSNYSELNETEKFQVLEKVNCDLQPNAFQDELTISTLESIRAIKTIQEKNGELGANRYIISNNESALNVMETFAMFKLSGWQNPSVDIVPLFESVDDLQKAHLVLEQLYTNESYRNHLKQRRDKQTVMLGFSDGTKDGGYLMANWSIFKAKETITEVSRKYGIKVIFFDGRGGPPARGGGKTHKFYASLGSTIENQEIQLTVQGQTISSNFGTLDSCRHNLENLLSAGVTNQIFNKDENNLSISDKAIIDELATIGYQKYIDFKNHPKFLPYLEQMSTLKYYSKTNIGSRPSKRNADDKLDFADLRAIPFVGSWSQLKQNVPGFFGVGTALKHFEETNQWEKVQSLYDNSLFFKTLLENSMMSLAKSFFPLTSYMKDDAVFGDFWQIIYDEFLETKRLLLKIAGHQELMENYPDGKASIVMREQIVRPLLTIQQYALTQIRNGNNAALNEVYEKLVTRSLFGNTNASRNSA</sequence>
<evidence type="ECO:0000256" key="2">
    <source>
        <dbReference type="ARBA" id="ARBA00022419"/>
    </source>
</evidence>
<dbReference type="EMBL" id="JAAMPT010000192">
    <property type="protein sequence ID" value="NMH24039.1"/>
    <property type="molecule type" value="Genomic_DNA"/>
</dbReference>
<dbReference type="InterPro" id="IPR015813">
    <property type="entry name" value="Pyrv/PenolPyrv_kinase-like_dom"/>
</dbReference>
<dbReference type="SUPFAM" id="SSF51621">
    <property type="entry name" value="Phosphoenolpyruvate/pyruvate domain"/>
    <property type="match status" value="1"/>
</dbReference>
<dbReference type="Proteomes" id="UP000767947">
    <property type="component" value="Unassembled WGS sequence"/>
</dbReference>
<organism evidence="3 4">
    <name type="scientific">Flavobacterium solisilvae</name>
    <dbReference type="NCBI Taxonomy" id="1852019"/>
    <lineage>
        <taxon>Bacteria</taxon>
        <taxon>Pseudomonadati</taxon>
        <taxon>Bacteroidota</taxon>
        <taxon>Flavobacteriia</taxon>
        <taxon>Flavobacteriales</taxon>
        <taxon>Flavobacteriaceae</taxon>
        <taxon>Flavobacterium</taxon>
    </lineage>
</organism>
<dbReference type="RefSeq" id="WP_169522589.1">
    <property type="nucleotide sequence ID" value="NZ_JAAMPT010000192.1"/>
</dbReference>
<dbReference type="InterPro" id="IPR021135">
    <property type="entry name" value="PEP_COase"/>
</dbReference>
<dbReference type="Pfam" id="PF00311">
    <property type="entry name" value="PEPcase"/>
    <property type="match status" value="2"/>
</dbReference>
<dbReference type="PRINTS" id="PR00150">
    <property type="entry name" value="PEPCARBXLASE"/>
</dbReference>
<evidence type="ECO:0000256" key="1">
    <source>
        <dbReference type="ARBA" id="ARBA00003670"/>
    </source>
</evidence>
<name>A0ABX1QT80_9FLAO</name>
<keyword evidence="4" id="KW-1185">Reference proteome</keyword>